<reference evidence="2 3" key="1">
    <citation type="submission" date="2020-04" db="EMBL/GenBank/DDBJ databases">
        <title>Genome sequence for Sphingorhabdus sp. strain M1.</title>
        <authorList>
            <person name="Park S.-J."/>
        </authorList>
    </citation>
    <scope>NUCLEOTIDE SEQUENCE [LARGE SCALE GENOMIC DNA]</scope>
    <source>
        <strain evidence="2 3">JK6</strain>
    </source>
</reference>
<feature type="signal peptide" evidence="1">
    <location>
        <begin position="1"/>
        <end position="21"/>
    </location>
</feature>
<name>A0A6H2DPX7_9SPHN</name>
<accession>A0A6H2DPX7</accession>
<dbReference type="GO" id="GO:0016829">
    <property type="term" value="F:lyase activity"/>
    <property type="evidence" value="ECO:0007669"/>
    <property type="project" value="UniProtKB-KW"/>
</dbReference>
<dbReference type="SUPFAM" id="SSF51126">
    <property type="entry name" value="Pectin lyase-like"/>
    <property type="match status" value="2"/>
</dbReference>
<dbReference type="InterPro" id="IPR011050">
    <property type="entry name" value="Pectin_lyase_fold/virulence"/>
</dbReference>
<protein>
    <submittedName>
        <fullName evidence="2">Alginate lyase</fullName>
    </submittedName>
</protein>
<dbReference type="EMBL" id="CP051217">
    <property type="protein sequence ID" value="QJB70187.1"/>
    <property type="molecule type" value="Genomic_DNA"/>
</dbReference>
<dbReference type="InterPro" id="IPR039513">
    <property type="entry name" value="PL-6"/>
</dbReference>
<dbReference type="AlphaFoldDB" id="A0A6H2DPX7"/>
<sequence>MWSRLCLVTSCFWLVAVPAHAEQYLVKNQAEYNDAAKKLVAGDVVTLANGEWQDFEIKISGKGTKAKPIILTSQDPGKVLLTGQSNLRIGGEYILVSGLVFKNGYSPTGEVISFRRSKDDLARNSRVTEVVIDHFSKPDRYDDDYWVAMYGKNNRFDHNHLVGKTNKGVTFAVRLDSKESQENGHRIDHNYFGPRPVLGSNGGETLRIGTSHYSMFNSNTLVENNYFDRCDGEVEIISSKSGNNIYRGNVFDQSRGALVFRHGDGTLVENNVFLGRGKAHTGGIRVINRNQTVRNNYMEGLDGTGFVSALTVMNGVPNSPVNRYVQVDGAVIENNTIIDSKRITLGAGADEERSAAPVNSRLSNNILGGSSEGNLVDIDADISGIKFTNNILVKGKAAQPIAGIKRQAVAMTRGENGLVYPEDPALAKMGASRDLKPVTLDQVGVSWYPKPKNDDPFGGGKTVEVSPGEDSLTEAFVAAKNGDTLSLASGHYIVNRVMALDKAITLQGPAKQTGASIVSISFARPNLFEIKEGGNLKLSNLKIIGDLAPDSVGNSVIRTTSYPIQSNFEIRLEDVTVTNLSVNKSFNVISLGKSSMADRVTIKDSIFDKISGSIIQAAAETEDYGQYNADYVDISDTTFRNIDSAIANIYRGGRDESTFGPHFTMRDSTVENVGKSANNSSGASIVLHGVQYNDITDNRFIDSAPLKIIQTVGTPETKVADNKFENTPAPVVEELNYQGASRVDLSDNIFSNAVSK</sequence>
<keyword evidence="3" id="KW-1185">Reference proteome</keyword>
<keyword evidence="2" id="KW-0456">Lyase</keyword>
<dbReference type="SMART" id="SM00710">
    <property type="entry name" value="PbH1"/>
    <property type="match status" value="5"/>
</dbReference>
<dbReference type="InterPro" id="IPR012334">
    <property type="entry name" value="Pectin_lyas_fold"/>
</dbReference>
<evidence type="ECO:0000256" key="1">
    <source>
        <dbReference type="SAM" id="SignalP"/>
    </source>
</evidence>
<gene>
    <name evidence="2" type="ORF">HF685_13555</name>
</gene>
<dbReference type="InterPro" id="IPR006626">
    <property type="entry name" value="PbH1"/>
</dbReference>
<dbReference type="Pfam" id="PF14592">
    <property type="entry name" value="Chondroitinas_B"/>
    <property type="match status" value="1"/>
</dbReference>
<proteinExistence type="predicted"/>
<evidence type="ECO:0000313" key="2">
    <source>
        <dbReference type="EMBL" id="QJB70187.1"/>
    </source>
</evidence>
<dbReference type="Gene3D" id="2.160.20.10">
    <property type="entry name" value="Single-stranded right-handed beta-helix, Pectin lyase-like"/>
    <property type="match status" value="2"/>
</dbReference>
<keyword evidence="1" id="KW-0732">Signal</keyword>
<evidence type="ECO:0000313" key="3">
    <source>
        <dbReference type="Proteomes" id="UP000501600"/>
    </source>
</evidence>
<feature type="chain" id="PRO_5026118467" evidence="1">
    <location>
        <begin position="22"/>
        <end position="756"/>
    </location>
</feature>
<dbReference type="CDD" id="cd14251">
    <property type="entry name" value="PL-6"/>
    <property type="match status" value="1"/>
</dbReference>
<organism evidence="2 3">
    <name type="scientific">Parasphingorhabdus halotolerans</name>
    <dbReference type="NCBI Taxonomy" id="2725558"/>
    <lineage>
        <taxon>Bacteria</taxon>
        <taxon>Pseudomonadati</taxon>
        <taxon>Pseudomonadota</taxon>
        <taxon>Alphaproteobacteria</taxon>
        <taxon>Sphingomonadales</taxon>
        <taxon>Sphingomonadaceae</taxon>
        <taxon>Parasphingorhabdus</taxon>
    </lineage>
</organism>
<dbReference type="Proteomes" id="UP000501600">
    <property type="component" value="Chromosome"/>
</dbReference>
<dbReference type="KEGG" id="phao:HF685_13555"/>